<dbReference type="SMART" id="SM00355">
    <property type="entry name" value="ZnF_C2H2"/>
    <property type="match status" value="4"/>
</dbReference>
<dbReference type="Proteomes" id="UP000000724">
    <property type="component" value="Contig Pc00c12"/>
</dbReference>
<keyword evidence="5" id="KW-0677">Repeat</keyword>
<keyword evidence="2" id="KW-0963">Cytoplasm</keyword>
<feature type="region of interest" description="Disordered" evidence="9">
    <location>
        <begin position="120"/>
        <end position="142"/>
    </location>
</feature>
<dbReference type="GO" id="GO:0030687">
    <property type="term" value="C:preribosome, large subunit precursor"/>
    <property type="evidence" value="ECO:0007669"/>
    <property type="project" value="TreeGrafter"/>
</dbReference>
<dbReference type="InterPro" id="IPR036236">
    <property type="entry name" value="Znf_C2H2_sf"/>
</dbReference>
<protein>
    <submittedName>
        <fullName evidence="11">Pc12g11050 protein</fullName>
    </submittedName>
</protein>
<reference evidence="11 12" key="1">
    <citation type="journal article" date="2008" name="Nat. Biotechnol.">
        <title>Genome sequencing and analysis of the filamentous fungus Penicillium chrysogenum.</title>
        <authorList>
            <person name="van den Berg M.A."/>
            <person name="Albang R."/>
            <person name="Albermann K."/>
            <person name="Badger J.H."/>
            <person name="Daran J.-M."/>
            <person name="Driessen A.J.M."/>
            <person name="Garcia-Estrada C."/>
            <person name="Fedorova N.D."/>
            <person name="Harris D.M."/>
            <person name="Heijne W.H.M."/>
            <person name="Joardar V.S."/>
            <person name="Kiel J.A.K.W."/>
            <person name="Kovalchuk A."/>
            <person name="Martin J.F."/>
            <person name="Nierman W.C."/>
            <person name="Nijland J.G."/>
            <person name="Pronk J.T."/>
            <person name="Roubos J.A."/>
            <person name="van der Klei I.J."/>
            <person name="van Peij N.N.M.E."/>
            <person name="Veenhuis M."/>
            <person name="von Doehren H."/>
            <person name="Wagner C."/>
            <person name="Wortman J.R."/>
            <person name="Bovenberg R.A.L."/>
        </authorList>
    </citation>
    <scope>NUCLEOTIDE SEQUENCE [LARGE SCALE GENOMIC DNA]</scope>
    <source>
        <strain evidence="12">ATCC 28089 / DSM 1075 / NRRL 1951 / Wisconsin 54-1255</strain>
    </source>
</reference>
<evidence type="ECO:0000256" key="3">
    <source>
        <dbReference type="ARBA" id="ARBA00022517"/>
    </source>
</evidence>
<sequence>MSSTNQDAASLQYTCNTCLVAFQRSDAQRDHMRKDWHLYNMKRRIASLPPVTLETFNEKVLAAKATSNEAAAKASYENTCHTCNKAFYSENSYRNHINSSKHKQRAASLRKDGDAASVQSSAFSLGEPVTKPDNDVSKVTEGLKTATIDEEEDEDMESDIKKDEFLPSRCLFCKTDSTDIHTNVDHMRIDHGMFIPEQKYLADLDGLVNYLYRKITENFECLYCHAIKNDAQAIQTHMRDKSHCMIAFESEEEQVEIGQYYDFRSTYSDDEDESTAESGGVKVNDDGDDQGWETESSASSIDEDDLDSYRNAAGAYEADYELHLPSGKSVGHRSLAKYYRQNLHKYPTAAERAARQLAIANGEIEEEQPRGRTSHHRALTTRANGGMGLIKATEEQKEAALTAERRERTRALRQENRYVARVQRANNHQKHYRLISPLGSPSAMIASSQHQREIIPIDQFSFTASSFRCHQRNIRQYPQYTDNHRSSQACTLVPPVPRAARLLATLELLQALRFSTETTK</sequence>
<comment type="subcellular location">
    <subcellularLocation>
        <location evidence="1">Cytoplasm</location>
    </subcellularLocation>
</comment>
<dbReference type="VEuPathDB" id="FungiDB:PCH_Pc12g11050"/>
<evidence type="ECO:0000256" key="6">
    <source>
        <dbReference type="ARBA" id="ARBA00022771"/>
    </source>
</evidence>
<evidence type="ECO:0000259" key="10">
    <source>
        <dbReference type="PROSITE" id="PS00028"/>
    </source>
</evidence>
<keyword evidence="3" id="KW-0690">Ribosome biogenesis</keyword>
<dbReference type="GO" id="GO:0003676">
    <property type="term" value="F:nucleic acid binding"/>
    <property type="evidence" value="ECO:0007669"/>
    <property type="project" value="InterPro"/>
</dbReference>
<dbReference type="GO" id="GO:0005737">
    <property type="term" value="C:cytoplasm"/>
    <property type="evidence" value="ECO:0007669"/>
    <property type="project" value="UniProtKB-SubCell"/>
</dbReference>
<dbReference type="InterPro" id="IPR013087">
    <property type="entry name" value="Znf_C2H2_type"/>
</dbReference>
<evidence type="ECO:0000256" key="5">
    <source>
        <dbReference type="ARBA" id="ARBA00022737"/>
    </source>
</evidence>
<keyword evidence="7" id="KW-0862">Zinc</keyword>
<feature type="region of interest" description="Disordered" evidence="9">
    <location>
        <begin position="268"/>
        <end position="306"/>
    </location>
</feature>
<comment type="similarity">
    <text evidence="8">Belongs to the REI1 family.</text>
</comment>
<feature type="domain" description="C2H2-type" evidence="10">
    <location>
        <begin position="80"/>
        <end position="102"/>
    </location>
</feature>
<dbReference type="Gene3D" id="3.30.160.60">
    <property type="entry name" value="Classic Zinc Finger"/>
    <property type="match status" value="1"/>
</dbReference>
<dbReference type="GO" id="GO:0008270">
    <property type="term" value="F:zinc ion binding"/>
    <property type="evidence" value="ECO:0007669"/>
    <property type="project" value="UniProtKB-KW"/>
</dbReference>
<organism evidence="11 12">
    <name type="scientific">Penicillium rubens (strain ATCC 28089 / DSM 1075 / NRRL 1951 / Wisconsin 54-1255)</name>
    <name type="common">Penicillium chrysogenum</name>
    <dbReference type="NCBI Taxonomy" id="500485"/>
    <lineage>
        <taxon>Eukaryota</taxon>
        <taxon>Fungi</taxon>
        <taxon>Dikarya</taxon>
        <taxon>Ascomycota</taxon>
        <taxon>Pezizomycotina</taxon>
        <taxon>Eurotiomycetes</taxon>
        <taxon>Eurotiomycetidae</taxon>
        <taxon>Eurotiales</taxon>
        <taxon>Aspergillaceae</taxon>
        <taxon>Penicillium</taxon>
        <taxon>Penicillium chrysogenum species complex</taxon>
    </lineage>
</organism>
<dbReference type="Pfam" id="PF12171">
    <property type="entry name" value="zf-C2H2_jaz"/>
    <property type="match status" value="1"/>
</dbReference>
<keyword evidence="4" id="KW-0479">Metal-binding</keyword>
<dbReference type="SMART" id="SM00451">
    <property type="entry name" value="ZnF_U1"/>
    <property type="match status" value="3"/>
</dbReference>
<evidence type="ECO:0000313" key="11">
    <source>
        <dbReference type="EMBL" id="CAP80732.1"/>
    </source>
</evidence>
<dbReference type="PANTHER" id="PTHR13182:SF8">
    <property type="entry name" value="CYTOPLASMIC 60S SUBUNIT BIOGENESIS FACTOR ZNF622"/>
    <property type="match status" value="1"/>
</dbReference>
<dbReference type="AlphaFoldDB" id="B6GWU8"/>
<evidence type="ECO:0000256" key="8">
    <source>
        <dbReference type="ARBA" id="ARBA00034126"/>
    </source>
</evidence>
<dbReference type="PANTHER" id="PTHR13182">
    <property type="entry name" value="ZINC FINGER PROTEIN 622"/>
    <property type="match status" value="1"/>
</dbReference>
<feature type="domain" description="C2H2-type" evidence="10">
    <location>
        <begin position="15"/>
        <end position="37"/>
    </location>
</feature>
<evidence type="ECO:0000256" key="9">
    <source>
        <dbReference type="SAM" id="MobiDB-lite"/>
    </source>
</evidence>
<name>B6GWU8_PENRW</name>
<dbReference type="BioCyc" id="PCHR:PC12G11050-MONOMER"/>
<dbReference type="InterPro" id="IPR041661">
    <property type="entry name" value="ZN622/Rei1/Reh1_Znf-C2H2"/>
</dbReference>
<gene>
    <name evidence="11" type="ORF">Pc12g11050</name>
    <name evidence="11" type="ORF">PCH_Pc12g11050</name>
</gene>
<keyword evidence="6" id="KW-0863">Zinc-finger</keyword>
<dbReference type="InterPro" id="IPR022755">
    <property type="entry name" value="Znf_C2H2_jaz"/>
</dbReference>
<dbReference type="InterPro" id="IPR040025">
    <property type="entry name" value="Znf622/Rei1/Reh1"/>
</dbReference>
<dbReference type="EMBL" id="AM920427">
    <property type="protein sequence ID" value="CAP80732.1"/>
    <property type="molecule type" value="Genomic_DNA"/>
</dbReference>
<proteinExistence type="inferred from homology"/>
<evidence type="ECO:0000256" key="1">
    <source>
        <dbReference type="ARBA" id="ARBA00004496"/>
    </source>
</evidence>
<dbReference type="OrthoDB" id="19329at2759"/>
<dbReference type="HOGENOM" id="CLU_018787_1_2_1"/>
<dbReference type="eggNOG" id="KOG2785">
    <property type="taxonomic scope" value="Eukaryota"/>
</dbReference>
<dbReference type="OMA" id="WTQTQQQ"/>
<evidence type="ECO:0000256" key="7">
    <source>
        <dbReference type="ARBA" id="ARBA00022833"/>
    </source>
</evidence>
<keyword evidence="12" id="KW-1185">Reference proteome</keyword>
<evidence type="ECO:0000256" key="4">
    <source>
        <dbReference type="ARBA" id="ARBA00022723"/>
    </source>
</evidence>
<accession>B6GWU8</accession>
<dbReference type="PROSITE" id="PS00028">
    <property type="entry name" value="ZINC_FINGER_C2H2_1"/>
    <property type="match status" value="2"/>
</dbReference>
<evidence type="ECO:0000256" key="2">
    <source>
        <dbReference type="ARBA" id="ARBA00022490"/>
    </source>
</evidence>
<dbReference type="SUPFAM" id="SSF57667">
    <property type="entry name" value="beta-beta-alpha zinc fingers"/>
    <property type="match status" value="2"/>
</dbReference>
<dbReference type="STRING" id="500485.B6GWU8"/>
<dbReference type="InterPro" id="IPR003604">
    <property type="entry name" value="Matrin/U1-like-C_Znf_C2H2"/>
</dbReference>
<evidence type="ECO:0000313" key="12">
    <source>
        <dbReference type="Proteomes" id="UP000000724"/>
    </source>
</evidence>
<dbReference type="Pfam" id="PF12756">
    <property type="entry name" value="zf-C2H2_2"/>
    <property type="match status" value="1"/>
</dbReference>
<dbReference type="GO" id="GO:0042273">
    <property type="term" value="P:ribosomal large subunit biogenesis"/>
    <property type="evidence" value="ECO:0007669"/>
    <property type="project" value="TreeGrafter"/>
</dbReference>